<organism evidence="3 4">
    <name type="scientific">Mycolicibacter terrae</name>
    <dbReference type="NCBI Taxonomy" id="1788"/>
    <lineage>
        <taxon>Bacteria</taxon>
        <taxon>Bacillati</taxon>
        <taxon>Actinomycetota</taxon>
        <taxon>Actinomycetes</taxon>
        <taxon>Mycobacteriales</taxon>
        <taxon>Mycobacteriaceae</taxon>
        <taxon>Mycolicibacter</taxon>
    </lineage>
</organism>
<evidence type="ECO:0000313" key="4">
    <source>
        <dbReference type="Proteomes" id="UP000467636"/>
    </source>
</evidence>
<dbReference type="InterPro" id="IPR005269">
    <property type="entry name" value="LOG"/>
</dbReference>
<comment type="similarity">
    <text evidence="1 2">Belongs to the LOG family.</text>
</comment>
<dbReference type="EMBL" id="AP022564">
    <property type="protein sequence ID" value="BBX23511.1"/>
    <property type="molecule type" value="Genomic_DNA"/>
</dbReference>
<evidence type="ECO:0000256" key="1">
    <source>
        <dbReference type="ARBA" id="ARBA00006763"/>
    </source>
</evidence>
<dbReference type="Proteomes" id="UP000467636">
    <property type="component" value="Chromosome"/>
</dbReference>
<comment type="catalytic activity">
    <reaction evidence="2">
        <text>N(6)-(dimethylallyl)adenosine 5'-phosphate + H2O = N(6)-dimethylallyladenine + D-ribose 5-phosphate</text>
        <dbReference type="Rhea" id="RHEA:48560"/>
        <dbReference type="ChEBI" id="CHEBI:15377"/>
        <dbReference type="ChEBI" id="CHEBI:17660"/>
        <dbReference type="ChEBI" id="CHEBI:57526"/>
        <dbReference type="ChEBI" id="CHEBI:78346"/>
        <dbReference type="EC" id="3.2.2.n1"/>
    </reaction>
</comment>
<evidence type="ECO:0000256" key="2">
    <source>
        <dbReference type="RuleBase" id="RU363015"/>
    </source>
</evidence>
<protein>
    <recommendedName>
        <fullName evidence="2">Cytokinin riboside 5'-monophosphate phosphoribohydrolase</fullName>
        <ecNumber evidence="2">3.2.2.n1</ecNumber>
    </recommendedName>
</protein>
<dbReference type="GO" id="GO:0009691">
    <property type="term" value="P:cytokinin biosynthetic process"/>
    <property type="evidence" value="ECO:0007669"/>
    <property type="project" value="UniProtKB-UniRule"/>
</dbReference>
<comment type="catalytic activity">
    <reaction evidence="2">
        <text>9-ribosyl-trans-zeatin 5'-phosphate + H2O = trans-zeatin + D-ribose 5-phosphate</text>
        <dbReference type="Rhea" id="RHEA:48564"/>
        <dbReference type="ChEBI" id="CHEBI:15377"/>
        <dbReference type="ChEBI" id="CHEBI:16522"/>
        <dbReference type="ChEBI" id="CHEBI:78346"/>
        <dbReference type="ChEBI" id="CHEBI:87947"/>
        <dbReference type="EC" id="3.2.2.n1"/>
    </reaction>
</comment>
<proteinExistence type="inferred from homology"/>
<dbReference type="Pfam" id="PF03641">
    <property type="entry name" value="Lysine_decarbox"/>
    <property type="match status" value="1"/>
</dbReference>
<dbReference type="InterPro" id="IPR031100">
    <property type="entry name" value="LOG_fam"/>
</dbReference>
<evidence type="ECO:0000313" key="3">
    <source>
        <dbReference type="EMBL" id="BBX23511.1"/>
    </source>
</evidence>
<reference evidence="3 4" key="1">
    <citation type="journal article" date="2019" name="Emerg. Microbes Infect.">
        <title>Comprehensive subspecies identification of 175 nontuberculous mycobacteria species based on 7547 genomic profiles.</title>
        <authorList>
            <person name="Matsumoto Y."/>
            <person name="Kinjo T."/>
            <person name="Motooka D."/>
            <person name="Nabeya D."/>
            <person name="Jung N."/>
            <person name="Uechi K."/>
            <person name="Horii T."/>
            <person name="Iida T."/>
            <person name="Fujita J."/>
            <person name="Nakamura S."/>
        </authorList>
    </citation>
    <scope>NUCLEOTIDE SEQUENCE [LARGE SCALE GENOMIC DNA]</scope>
    <source>
        <strain evidence="3 4">JCM 12143</strain>
    </source>
</reference>
<dbReference type="PANTHER" id="PTHR31223:SF70">
    <property type="entry name" value="LOG FAMILY PROTEIN YJL055W"/>
    <property type="match status" value="1"/>
</dbReference>
<dbReference type="NCBIfam" id="TIGR00730">
    <property type="entry name" value="Rossman fold protein, TIGR00730 family"/>
    <property type="match status" value="1"/>
</dbReference>
<dbReference type="SUPFAM" id="SSF102405">
    <property type="entry name" value="MCP/YpsA-like"/>
    <property type="match status" value="1"/>
</dbReference>
<accession>A0AAD1HZK5</accession>
<sequence length="194" mass="20672">MPDSLSDVRCSEWAVCVYCASGPTDPALLALAAKVGAAIAERGWTLVWGGGNISAMGALAVAVRQHGGRTVGVIPKALLHREVADVESDELIVTDTMRERKQVMDDRADAFLTLPGGIGTLEELFETWTGRYLGLHDKPVVLLDPDGHYDGLWNWLSGLIDAGFVSRRAMDRLLVVDDLEAALAACSPGTAGVD</sequence>
<keyword evidence="4" id="KW-1185">Reference proteome</keyword>
<keyword evidence="2" id="KW-0378">Hydrolase</keyword>
<gene>
    <name evidence="3" type="ORF">MTER_29220</name>
</gene>
<dbReference type="GO" id="GO:0016799">
    <property type="term" value="F:hydrolase activity, hydrolyzing N-glycosyl compounds"/>
    <property type="evidence" value="ECO:0007669"/>
    <property type="project" value="TreeGrafter"/>
</dbReference>
<dbReference type="AlphaFoldDB" id="A0AAD1HZK5"/>
<dbReference type="GO" id="GO:0005829">
    <property type="term" value="C:cytosol"/>
    <property type="evidence" value="ECO:0007669"/>
    <property type="project" value="TreeGrafter"/>
</dbReference>
<dbReference type="EC" id="3.2.2.n1" evidence="2"/>
<keyword evidence="2" id="KW-0203">Cytokinin biosynthesis</keyword>
<name>A0AAD1HZK5_9MYCO</name>
<dbReference type="PANTHER" id="PTHR31223">
    <property type="entry name" value="LOG FAMILY PROTEIN YJL055W"/>
    <property type="match status" value="1"/>
</dbReference>
<dbReference type="Gene3D" id="3.40.50.450">
    <property type="match status" value="1"/>
</dbReference>